<feature type="compositionally biased region" description="Basic and acidic residues" evidence="1">
    <location>
        <begin position="1"/>
        <end position="20"/>
    </location>
</feature>
<name>A0A175R3B2_9HYPH</name>
<comment type="caution">
    <text evidence="2">The sequence shown here is derived from an EMBL/GenBank/DDBJ whole genome shotgun (WGS) entry which is preliminary data.</text>
</comment>
<proteinExistence type="predicted"/>
<protein>
    <submittedName>
        <fullName evidence="2">Uncharacterized protein</fullName>
    </submittedName>
</protein>
<evidence type="ECO:0000313" key="3">
    <source>
        <dbReference type="Proteomes" id="UP000078272"/>
    </source>
</evidence>
<accession>A0A175R3B2</accession>
<gene>
    <name evidence="2" type="ORF">NS226_19340</name>
</gene>
<reference evidence="2 3" key="1">
    <citation type="journal article" date="2016" name="Front. Microbiol.">
        <title>Genomic Resource of Rice Seed Associated Bacteria.</title>
        <authorList>
            <person name="Midha S."/>
            <person name="Bansal K."/>
            <person name="Sharma S."/>
            <person name="Kumar N."/>
            <person name="Patil P.P."/>
            <person name="Chaudhry V."/>
            <person name="Patil P.B."/>
        </authorList>
    </citation>
    <scope>NUCLEOTIDE SEQUENCE [LARGE SCALE GENOMIC DNA]</scope>
    <source>
        <strain evidence="2 3">NS226</strain>
    </source>
</reference>
<evidence type="ECO:0000313" key="2">
    <source>
        <dbReference type="EMBL" id="KTQ85470.1"/>
    </source>
</evidence>
<evidence type="ECO:0000256" key="1">
    <source>
        <dbReference type="SAM" id="MobiDB-lite"/>
    </source>
</evidence>
<dbReference type="PATRIC" id="fig|401562.3.peg.3986"/>
<dbReference type="EMBL" id="LDPZ01000057">
    <property type="protein sequence ID" value="KTQ85470.1"/>
    <property type="molecule type" value="Genomic_DNA"/>
</dbReference>
<dbReference type="Proteomes" id="UP000078272">
    <property type="component" value="Unassembled WGS sequence"/>
</dbReference>
<dbReference type="OrthoDB" id="9985886at2"/>
<dbReference type="AlphaFoldDB" id="A0A175R3B2"/>
<feature type="region of interest" description="Disordered" evidence="1">
    <location>
        <begin position="1"/>
        <end position="82"/>
    </location>
</feature>
<organism evidence="2 3">
    <name type="scientific">Aureimonas ureilytica</name>
    <dbReference type="NCBI Taxonomy" id="401562"/>
    <lineage>
        <taxon>Bacteria</taxon>
        <taxon>Pseudomonadati</taxon>
        <taxon>Pseudomonadota</taxon>
        <taxon>Alphaproteobacteria</taxon>
        <taxon>Hyphomicrobiales</taxon>
        <taxon>Aurantimonadaceae</taxon>
        <taxon>Aureimonas</taxon>
    </lineage>
</organism>
<dbReference type="RefSeq" id="WP_058636357.1">
    <property type="nucleotide sequence ID" value="NZ_LDPZ01000057.1"/>
</dbReference>
<sequence length="82" mass="8994">MSDTRKSDDRREDTDKREEAAIANEFEGLDNDLVNVGKFTDPEADPGSPDTQQDHAERPNAPKPSDVGQGPASDSLDTIRRP</sequence>